<proteinExistence type="predicted"/>
<dbReference type="PANTHER" id="PTHR11070:SF2">
    <property type="entry name" value="ATP-DEPENDENT DNA HELICASE SRS2"/>
    <property type="match status" value="1"/>
</dbReference>
<dbReference type="EMBL" id="CP157675">
    <property type="protein sequence ID" value="XBP72001.1"/>
    <property type="molecule type" value="Genomic_DNA"/>
</dbReference>
<dbReference type="InterPro" id="IPR027417">
    <property type="entry name" value="P-loop_NTPase"/>
</dbReference>
<evidence type="ECO:0000256" key="6">
    <source>
        <dbReference type="ARBA" id="ARBA00034617"/>
    </source>
</evidence>
<evidence type="ECO:0000256" key="10">
    <source>
        <dbReference type="PROSITE-ProRule" id="PRU00560"/>
    </source>
</evidence>
<dbReference type="GO" id="GO:0003677">
    <property type="term" value="F:DNA binding"/>
    <property type="evidence" value="ECO:0007669"/>
    <property type="project" value="InterPro"/>
</dbReference>
<evidence type="ECO:0000256" key="4">
    <source>
        <dbReference type="ARBA" id="ARBA00022840"/>
    </source>
</evidence>
<evidence type="ECO:0000256" key="3">
    <source>
        <dbReference type="ARBA" id="ARBA00022806"/>
    </source>
</evidence>
<dbReference type="GO" id="GO:0005524">
    <property type="term" value="F:ATP binding"/>
    <property type="evidence" value="ECO:0007669"/>
    <property type="project" value="UniProtKB-UniRule"/>
</dbReference>
<protein>
    <recommendedName>
        <fullName evidence="7">DNA 3'-5' helicase</fullName>
        <ecNumber evidence="7">5.6.2.4</ecNumber>
    </recommendedName>
    <alternativeName>
        <fullName evidence="8">DNA 3'-5' helicase II</fullName>
    </alternativeName>
</protein>
<dbReference type="InterPro" id="IPR014016">
    <property type="entry name" value="UvrD-like_ATP-bd"/>
</dbReference>
<keyword evidence="4 10" id="KW-0067">ATP-binding</keyword>
<keyword evidence="1 10" id="KW-0547">Nucleotide-binding</keyword>
<dbReference type="Pfam" id="PF00580">
    <property type="entry name" value="UvrD-helicase"/>
    <property type="match status" value="1"/>
</dbReference>
<keyword evidence="2 10" id="KW-0378">Hydrolase</keyword>
<evidence type="ECO:0000259" key="12">
    <source>
        <dbReference type="PROSITE" id="PS51198"/>
    </source>
</evidence>
<accession>A0AAU7LWP4</accession>
<dbReference type="InterPro" id="IPR000212">
    <property type="entry name" value="DNA_helicase_UvrD/REP"/>
</dbReference>
<organism evidence="14">
    <name type="scientific">Polaromonas hydrogenivorans</name>
    <dbReference type="NCBI Taxonomy" id="335476"/>
    <lineage>
        <taxon>Bacteria</taxon>
        <taxon>Pseudomonadati</taxon>
        <taxon>Pseudomonadota</taxon>
        <taxon>Betaproteobacteria</taxon>
        <taxon>Burkholderiales</taxon>
        <taxon>Comamonadaceae</taxon>
        <taxon>Polaromonas</taxon>
    </lineage>
</organism>
<feature type="region of interest" description="Disordered" evidence="11">
    <location>
        <begin position="535"/>
        <end position="561"/>
    </location>
</feature>
<evidence type="ECO:0000256" key="9">
    <source>
        <dbReference type="ARBA" id="ARBA00048988"/>
    </source>
</evidence>
<dbReference type="PROSITE" id="PS51198">
    <property type="entry name" value="UVRD_HELICASE_ATP_BIND"/>
    <property type="match status" value="1"/>
</dbReference>
<gene>
    <name evidence="14" type="ORF">ABLV49_09465</name>
</gene>
<evidence type="ECO:0000256" key="8">
    <source>
        <dbReference type="ARBA" id="ARBA00034923"/>
    </source>
</evidence>
<comment type="catalytic activity">
    <reaction evidence="9">
        <text>ATP + H2O = ADP + phosphate + H(+)</text>
        <dbReference type="Rhea" id="RHEA:13065"/>
        <dbReference type="ChEBI" id="CHEBI:15377"/>
        <dbReference type="ChEBI" id="CHEBI:15378"/>
        <dbReference type="ChEBI" id="CHEBI:30616"/>
        <dbReference type="ChEBI" id="CHEBI:43474"/>
        <dbReference type="ChEBI" id="CHEBI:456216"/>
        <dbReference type="EC" id="5.6.2.4"/>
    </reaction>
</comment>
<evidence type="ECO:0000259" key="13">
    <source>
        <dbReference type="PROSITE" id="PS51217"/>
    </source>
</evidence>
<dbReference type="GO" id="GO:0000725">
    <property type="term" value="P:recombinational repair"/>
    <property type="evidence" value="ECO:0007669"/>
    <property type="project" value="TreeGrafter"/>
</dbReference>
<dbReference type="PANTHER" id="PTHR11070">
    <property type="entry name" value="UVRD / RECB / PCRA DNA HELICASE FAMILY MEMBER"/>
    <property type="match status" value="1"/>
</dbReference>
<sequence length="1106" mass="121048">MTAAYECNGQPVCADAFYAIACDPRRSVAIEACAGAGKTWMLVSRIVRALLDGANAPDHADGTPREPVRPHEILAITFTKKAAGEMRERLDEWLQKFTHADDETLRQELAMRGVSSQKGLQSNADMRRQLSNLYRSMLASGRAVQIRTFHSWFAALLRSAPVAVLHRLGMPVNYQLLEDDAPARALVWRRFYAALAKDEPLKADFEALVLGHGRFQTDKALQSALDKRTEFVLADEKGVVDASVQPFEALFPEFAALDFPEQALATPMARQTWLERARQLGAEKNKTPQKAAAAVIDAFQATDLSLRCDLLRKAFFVAGEDRLTQNLVKFSAAQEAEPELQALCTARLQHEAWAHQQRMARLSRLLLAQYNQLKREHGWVDMNDVERAALVMLGDPVLAGWVQERLDARIKHLMIDEFQDTNPLQWQALSAWLSGYGGAGAAPSVFLVGDPKQSIYRFRRAEPQVFRAAQAFVVEGLGGDLLSCDHTRRNALAVIDTVNAVMGHARTVDGYDGFREHTTDSAKAGATGCLPAISRQRGGADADTSPEAGWRDSLSTPRELPEETLRTLEARQAAGWISRQLAAGLKPSDVMVLSRKRAGLLPLQEALRALHIAAQIGEKTDLIDCCEVLDVVALLDVLVSPQHDLSLARALRSPLFGLPDASLVQLALLQKELKLPWSELLQKTELLAPELHALVPVFARWKGWLDSLPPHDALQKIYDDGDVLARFAAAAPAAQRPAVLGNLRALLGVALGRDGGRYATPYGLIRALKAGGLLAPVAVNDAAVRLLTIHGAKGLEAEAVLLLDTDTVERNADSMGVLVDWPGEATEPRKFVFLVSEAKPPACAQEALAAEQAARKREELNALYVAMTRARHTLAISSIEPHRTTIDSWWQRLQGLLPPLDAPAPPDSLSLRERADGAGQEGAAGFPAPAAEVFYLPELPAFEQPALEPAAEGSVQEDPANARVGKAMHRLLEWGGRSSAEHVGAVAREFRLNPAQAAQACALAQCILKGEGAWAWSDEAVAWHGDEIDLVYQGLPLRLDRLVRRKDAGFEGQWWVLDYKSAPEPELQPALITKMRIYRAAVQRIYPRATVKAAFLTGQGTVVELA</sequence>
<dbReference type="GO" id="GO:0033202">
    <property type="term" value="C:DNA helicase complex"/>
    <property type="evidence" value="ECO:0007669"/>
    <property type="project" value="TreeGrafter"/>
</dbReference>
<feature type="domain" description="UvrD-like helicase C-terminal" evidence="13">
    <location>
        <begin position="521"/>
        <end position="794"/>
    </location>
</feature>
<dbReference type="Gene3D" id="1.10.486.10">
    <property type="entry name" value="PCRA, domain 4"/>
    <property type="match status" value="1"/>
</dbReference>
<dbReference type="InterPro" id="IPR014017">
    <property type="entry name" value="DNA_helicase_UvrD-like_C"/>
</dbReference>
<evidence type="ECO:0000256" key="2">
    <source>
        <dbReference type="ARBA" id="ARBA00022801"/>
    </source>
</evidence>
<dbReference type="SUPFAM" id="SSF52540">
    <property type="entry name" value="P-loop containing nucleoside triphosphate hydrolases"/>
    <property type="match status" value="1"/>
</dbReference>
<evidence type="ECO:0000256" key="7">
    <source>
        <dbReference type="ARBA" id="ARBA00034808"/>
    </source>
</evidence>
<keyword evidence="5" id="KW-0413">Isomerase</keyword>
<dbReference type="GO" id="GO:0043138">
    <property type="term" value="F:3'-5' DNA helicase activity"/>
    <property type="evidence" value="ECO:0007669"/>
    <property type="project" value="UniProtKB-EC"/>
</dbReference>
<evidence type="ECO:0000313" key="14">
    <source>
        <dbReference type="EMBL" id="XBP72001.1"/>
    </source>
</evidence>
<evidence type="ECO:0000256" key="1">
    <source>
        <dbReference type="ARBA" id="ARBA00022741"/>
    </source>
</evidence>
<dbReference type="RefSeq" id="WP_349281331.1">
    <property type="nucleotide sequence ID" value="NZ_CBCSCU010000002.1"/>
</dbReference>
<keyword evidence="3 10" id="KW-0347">Helicase</keyword>
<feature type="binding site" evidence="10">
    <location>
        <begin position="32"/>
        <end position="39"/>
    </location>
    <ligand>
        <name>ATP</name>
        <dbReference type="ChEBI" id="CHEBI:30616"/>
    </ligand>
</feature>
<dbReference type="Pfam" id="PF13361">
    <property type="entry name" value="UvrD_C"/>
    <property type="match status" value="2"/>
</dbReference>
<dbReference type="GO" id="GO:0016787">
    <property type="term" value="F:hydrolase activity"/>
    <property type="evidence" value="ECO:0007669"/>
    <property type="project" value="UniProtKB-UniRule"/>
</dbReference>
<name>A0AAU7LWP4_9BURK</name>
<dbReference type="EC" id="5.6.2.4" evidence="7"/>
<dbReference type="AlphaFoldDB" id="A0AAU7LWP4"/>
<comment type="catalytic activity">
    <reaction evidence="6">
        <text>Couples ATP hydrolysis with the unwinding of duplex DNA by translocating in the 3'-5' direction.</text>
        <dbReference type="EC" id="5.6.2.4"/>
    </reaction>
</comment>
<dbReference type="GO" id="GO:0005829">
    <property type="term" value="C:cytosol"/>
    <property type="evidence" value="ECO:0007669"/>
    <property type="project" value="TreeGrafter"/>
</dbReference>
<dbReference type="Gene3D" id="3.40.50.300">
    <property type="entry name" value="P-loop containing nucleotide triphosphate hydrolases"/>
    <property type="match status" value="3"/>
</dbReference>
<reference evidence="14" key="1">
    <citation type="submission" date="2024-05" db="EMBL/GenBank/DDBJ databases">
        <authorList>
            <person name="Bunk B."/>
            <person name="Swiderski J."/>
            <person name="Sproer C."/>
            <person name="Thiel V."/>
        </authorList>
    </citation>
    <scope>NUCLEOTIDE SEQUENCE</scope>
    <source>
        <strain evidence="14">DSM 17735</strain>
    </source>
</reference>
<feature type="domain" description="UvrD-like helicase ATP-binding" evidence="12">
    <location>
        <begin position="11"/>
        <end position="491"/>
    </location>
</feature>
<evidence type="ECO:0000256" key="5">
    <source>
        <dbReference type="ARBA" id="ARBA00023235"/>
    </source>
</evidence>
<evidence type="ECO:0000256" key="11">
    <source>
        <dbReference type="SAM" id="MobiDB-lite"/>
    </source>
</evidence>
<dbReference type="PROSITE" id="PS51217">
    <property type="entry name" value="UVRD_HELICASE_CTER"/>
    <property type="match status" value="1"/>
</dbReference>